<dbReference type="OrthoDB" id="195863at2"/>
<dbReference type="SUPFAM" id="SSF52172">
    <property type="entry name" value="CheY-like"/>
    <property type="match status" value="1"/>
</dbReference>
<name>A0A5B9QXN4_9BACT</name>
<dbReference type="GO" id="GO:0000160">
    <property type="term" value="P:phosphorelay signal transduction system"/>
    <property type="evidence" value="ECO:0007669"/>
    <property type="project" value="InterPro"/>
</dbReference>
<dbReference type="PANTHER" id="PTHR44520">
    <property type="entry name" value="RESPONSE REGULATOR RCP1-RELATED"/>
    <property type="match status" value="1"/>
</dbReference>
<dbReference type="SMART" id="SM00448">
    <property type="entry name" value="REC"/>
    <property type="match status" value="1"/>
</dbReference>
<dbReference type="KEGG" id="rul:UC8_06790"/>
<gene>
    <name evidence="3" type="primary">rcp1_2</name>
    <name evidence="3" type="ORF">UC8_06790</name>
</gene>
<dbReference type="InterPro" id="IPR011006">
    <property type="entry name" value="CheY-like_superfamily"/>
</dbReference>
<keyword evidence="4" id="KW-1185">Reference proteome</keyword>
<dbReference type="AlphaFoldDB" id="A0A5B9QXN4"/>
<dbReference type="Pfam" id="PF00072">
    <property type="entry name" value="Response_reg"/>
    <property type="match status" value="1"/>
</dbReference>
<evidence type="ECO:0000313" key="4">
    <source>
        <dbReference type="Proteomes" id="UP000325286"/>
    </source>
</evidence>
<dbReference type="PANTHER" id="PTHR44520:SF2">
    <property type="entry name" value="RESPONSE REGULATOR RCP1"/>
    <property type="match status" value="1"/>
</dbReference>
<feature type="domain" description="Response regulatory" evidence="2">
    <location>
        <begin position="6"/>
        <end position="131"/>
    </location>
</feature>
<dbReference type="EMBL" id="CP042914">
    <property type="protein sequence ID" value="QEG38721.1"/>
    <property type="molecule type" value="Genomic_DNA"/>
</dbReference>
<dbReference type="RefSeq" id="WP_068142799.1">
    <property type="nucleotide sequence ID" value="NZ_CP042914.1"/>
</dbReference>
<keyword evidence="1" id="KW-0597">Phosphoprotein</keyword>
<dbReference type="Gene3D" id="3.40.50.2300">
    <property type="match status" value="1"/>
</dbReference>
<sequence>MPDAVTILLVEDEPLDVMALQRGLKKHQVSSPIVVAEDGQQALDRLRGINGQPKLPEPYIILLDINMPVMTGLEFLHELRSDEHLARSVVFVLTSSDHVSDIATAYEKNVAGYILKHNLGDACVNIANLLKSYTQIVEIYAGT</sequence>
<dbReference type="Proteomes" id="UP000325286">
    <property type="component" value="Chromosome"/>
</dbReference>
<dbReference type="InterPro" id="IPR001789">
    <property type="entry name" value="Sig_transdc_resp-reg_receiver"/>
</dbReference>
<accession>A0A5B9QXN4</accession>
<evidence type="ECO:0000256" key="1">
    <source>
        <dbReference type="PROSITE-ProRule" id="PRU00169"/>
    </source>
</evidence>
<dbReference type="PROSITE" id="PS50110">
    <property type="entry name" value="RESPONSE_REGULATORY"/>
    <property type="match status" value="1"/>
</dbReference>
<protein>
    <submittedName>
        <fullName evidence="3">Response regulator rcp1</fullName>
    </submittedName>
</protein>
<evidence type="ECO:0000313" key="3">
    <source>
        <dbReference type="EMBL" id="QEG38721.1"/>
    </source>
</evidence>
<organism evidence="3 4">
    <name type="scientific">Roseimaritima ulvae</name>
    <dbReference type="NCBI Taxonomy" id="980254"/>
    <lineage>
        <taxon>Bacteria</taxon>
        <taxon>Pseudomonadati</taxon>
        <taxon>Planctomycetota</taxon>
        <taxon>Planctomycetia</taxon>
        <taxon>Pirellulales</taxon>
        <taxon>Pirellulaceae</taxon>
        <taxon>Roseimaritima</taxon>
    </lineage>
</organism>
<proteinExistence type="predicted"/>
<dbReference type="InterPro" id="IPR052893">
    <property type="entry name" value="TCS_response_regulator"/>
</dbReference>
<evidence type="ECO:0000259" key="2">
    <source>
        <dbReference type="PROSITE" id="PS50110"/>
    </source>
</evidence>
<feature type="modified residue" description="4-aspartylphosphate" evidence="1">
    <location>
        <position position="64"/>
    </location>
</feature>
<reference evidence="3 4" key="1">
    <citation type="submission" date="2019-08" db="EMBL/GenBank/DDBJ databases">
        <title>Deep-cultivation of Planctomycetes and their phenomic and genomic characterization uncovers novel biology.</title>
        <authorList>
            <person name="Wiegand S."/>
            <person name="Jogler M."/>
            <person name="Boedeker C."/>
            <person name="Pinto D."/>
            <person name="Vollmers J."/>
            <person name="Rivas-Marin E."/>
            <person name="Kohn T."/>
            <person name="Peeters S.H."/>
            <person name="Heuer A."/>
            <person name="Rast P."/>
            <person name="Oberbeckmann S."/>
            <person name="Bunk B."/>
            <person name="Jeske O."/>
            <person name="Meyerdierks A."/>
            <person name="Storesund J.E."/>
            <person name="Kallscheuer N."/>
            <person name="Luecker S."/>
            <person name="Lage O.M."/>
            <person name="Pohl T."/>
            <person name="Merkel B.J."/>
            <person name="Hornburger P."/>
            <person name="Mueller R.-W."/>
            <person name="Bruemmer F."/>
            <person name="Labrenz M."/>
            <person name="Spormann A.M."/>
            <person name="Op den Camp H."/>
            <person name="Overmann J."/>
            <person name="Amann R."/>
            <person name="Jetten M.S.M."/>
            <person name="Mascher T."/>
            <person name="Medema M.H."/>
            <person name="Devos D.P."/>
            <person name="Kaster A.-K."/>
            <person name="Ovreas L."/>
            <person name="Rohde M."/>
            <person name="Galperin M.Y."/>
            <person name="Jogler C."/>
        </authorList>
    </citation>
    <scope>NUCLEOTIDE SEQUENCE [LARGE SCALE GENOMIC DNA]</scope>
    <source>
        <strain evidence="3 4">UC8</strain>
    </source>
</reference>
<dbReference type="CDD" id="cd17557">
    <property type="entry name" value="REC_Rcp-like"/>
    <property type="match status" value="1"/>
</dbReference>